<dbReference type="AlphaFoldDB" id="A0AAD8HQT5"/>
<accession>A0AAD8HQT5</accession>
<proteinExistence type="predicted"/>
<keyword evidence="3" id="KW-1185">Reference proteome</keyword>
<evidence type="ECO:0000313" key="3">
    <source>
        <dbReference type="Proteomes" id="UP001237642"/>
    </source>
</evidence>
<name>A0AAD8HQT5_9APIA</name>
<dbReference type="EMBL" id="JAUIZM010000008">
    <property type="protein sequence ID" value="KAK1370753.1"/>
    <property type="molecule type" value="Genomic_DNA"/>
</dbReference>
<dbReference type="Proteomes" id="UP001237642">
    <property type="component" value="Unassembled WGS sequence"/>
</dbReference>
<feature type="region of interest" description="Disordered" evidence="1">
    <location>
        <begin position="94"/>
        <end position="146"/>
    </location>
</feature>
<comment type="caution">
    <text evidence="2">The sequence shown here is derived from an EMBL/GenBank/DDBJ whole genome shotgun (WGS) entry which is preliminary data.</text>
</comment>
<evidence type="ECO:0000256" key="1">
    <source>
        <dbReference type="SAM" id="MobiDB-lite"/>
    </source>
</evidence>
<sequence length="180" mass="19389">MPKAIAKDVAAETVSTDSLSFAGLICIEEKSYESPKVHASPPTKKGARRGKEDVDFEFISVIDKSIDDASNKNSLADVLFSNGHLVPHAIQLQSNEPGGLENVNSKQSSRPPRSSKKIAGGNKVGATESAKKTDTNKANKQHTTAGQWFGQKIIKSIATPCRDCRAVQPSPSMKEQSFQH</sequence>
<reference evidence="2" key="1">
    <citation type="submission" date="2023-02" db="EMBL/GenBank/DDBJ databases">
        <title>Genome of toxic invasive species Heracleum sosnowskyi carries increased number of genes despite the absence of recent whole-genome duplications.</title>
        <authorList>
            <person name="Schelkunov M."/>
            <person name="Shtratnikova V."/>
            <person name="Makarenko M."/>
            <person name="Klepikova A."/>
            <person name="Omelchenko D."/>
            <person name="Novikova G."/>
            <person name="Obukhova E."/>
            <person name="Bogdanov V."/>
            <person name="Penin A."/>
            <person name="Logacheva M."/>
        </authorList>
    </citation>
    <scope>NUCLEOTIDE SEQUENCE</scope>
    <source>
        <strain evidence="2">Hsosn_3</strain>
        <tissue evidence="2">Leaf</tissue>
    </source>
</reference>
<protein>
    <submittedName>
        <fullName evidence="2">Uncharacterized protein</fullName>
    </submittedName>
</protein>
<organism evidence="2 3">
    <name type="scientific">Heracleum sosnowskyi</name>
    <dbReference type="NCBI Taxonomy" id="360622"/>
    <lineage>
        <taxon>Eukaryota</taxon>
        <taxon>Viridiplantae</taxon>
        <taxon>Streptophyta</taxon>
        <taxon>Embryophyta</taxon>
        <taxon>Tracheophyta</taxon>
        <taxon>Spermatophyta</taxon>
        <taxon>Magnoliopsida</taxon>
        <taxon>eudicotyledons</taxon>
        <taxon>Gunneridae</taxon>
        <taxon>Pentapetalae</taxon>
        <taxon>asterids</taxon>
        <taxon>campanulids</taxon>
        <taxon>Apiales</taxon>
        <taxon>Apiaceae</taxon>
        <taxon>Apioideae</taxon>
        <taxon>apioid superclade</taxon>
        <taxon>Tordylieae</taxon>
        <taxon>Tordyliinae</taxon>
        <taxon>Heracleum</taxon>
    </lineage>
</organism>
<reference evidence="2" key="2">
    <citation type="submission" date="2023-05" db="EMBL/GenBank/DDBJ databases">
        <authorList>
            <person name="Schelkunov M.I."/>
        </authorList>
    </citation>
    <scope>NUCLEOTIDE SEQUENCE</scope>
    <source>
        <strain evidence="2">Hsosn_3</strain>
        <tissue evidence="2">Leaf</tissue>
    </source>
</reference>
<gene>
    <name evidence="2" type="ORF">POM88_036845</name>
</gene>
<evidence type="ECO:0000313" key="2">
    <source>
        <dbReference type="EMBL" id="KAK1370753.1"/>
    </source>
</evidence>